<dbReference type="InterPro" id="IPR029056">
    <property type="entry name" value="Ribokinase-like"/>
</dbReference>
<dbReference type="OrthoDB" id="9806249at2"/>
<evidence type="ECO:0000313" key="5">
    <source>
        <dbReference type="Proteomes" id="UP000094296"/>
    </source>
</evidence>
<dbReference type="GO" id="GO:0016301">
    <property type="term" value="F:kinase activity"/>
    <property type="evidence" value="ECO:0007669"/>
    <property type="project" value="UniProtKB-KW"/>
</dbReference>
<evidence type="ECO:0000256" key="1">
    <source>
        <dbReference type="ARBA" id="ARBA00022679"/>
    </source>
</evidence>
<dbReference type="EMBL" id="MIJE01000007">
    <property type="protein sequence ID" value="OEF97637.1"/>
    <property type="molecule type" value="Genomic_DNA"/>
</dbReference>
<keyword evidence="1" id="KW-0808">Transferase</keyword>
<dbReference type="STRING" id="766136.BHF68_14415"/>
<accession>A0A1E5G3H7</accession>
<proteinExistence type="predicted"/>
<keyword evidence="2 4" id="KW-0418">Kinase</keyword>
<dbReference type="PANTHER" id="PTHR10584">
    <property type="entry name" value="SUGAR KINASE"/>
    <property type="match status" value="1"/>
</dbReference>
<organism evidence="4 5">
    <name type="scientific">Desulfuribacillus alkaliarsenatis</name>
    <dbReference type="NCBI Taxonomy" id="766136"/>
    <lineage>
        <taxon>Bacteria</taxon>
        <taxon>Bacillati</taxon>
        <taxon>Bacillota</taxon>
        <taxon>Desulfuribacillia</taxon>
        <taxon>Desulfuribacillales</taxon>
        <taxon>Desulfuribacillaceae</taxon>
        <taxon>Desulfuribacillus</taxon>
    </lineage>
</organism>
<dbReference type="Pfam" id="PF00294">
    <property type="entry name" value="PfkB"/>
    <property type="match status" value="1"/>
</dbReference>
<dbReference type="RefSeq" id="WP_069642642.1">
    <property type="nucleotide sequence ID" value="NZ_MIJE01000007.1"/>
</dbReference>
<sequence length="321" mass="35222">MGNDAKVLVIGTIFVDCKGFARDEYNPDARNLGKIKFFHGGVARNVAENMAKLNLQTTLMASADATPLGKDVIERLEAAKVSTKYIKEAKEDGMGMWLAILDKQGSLSGSISQMPDLALLKQTIDENITEIANEFTDIVLELDLNIDITSKAIAIAKEHNKKIYGIPGNLDVILSNPEILKDMDCFICNNFEADRLFETDFTNSSLDFKRQLVETFAKKLRIQFFVVTLGGDGSVYYDVNSKASGYQPVFPVNVVESTGAGDAFFSGTVMGLIKNKPLSEAVICGTKVAGWTIESVENCCEDLSEKIKGDELFRDVEKVTV</sequence>
<reference evidence="4 5" key="1">
    <citation type="submission" date="2016-09" db="EMBL/GenBank/DDBJ databases">
        <title>Draft genome sequence for the type strain of Desulfuribacillus alkaliarsenatis AHT28, an obligately anaerobic, sulfidogenic bacterium isolated from Russian soda lake sediments.</title>
        <authorList>
            <person name="Abin C.A."/>
            <person name="Hollibaugh J.T."/>
        </authorList>
    </citation>
    <scope>NUCLEOTIDE SEQUENCE [LARGE SCALE GENOMIC DNA]</scope>
    <source>
        <strain evidence="4 5">AHT28</strain>
    </source>
</reference>
<name>A0A1E5G3H7_9FIRM</name>
<evidence type="ECO:0000259" key="3">
    <source>
        <dbReference type="Pfam" id="PF00294"/>
    </source>
</evidence>
<evidence type="ECO:0000256" key="2">
    <source>
        <dbReference type="ARBA" id="ARBA00022777"/>
    </source>
</evidence>
<dbReference type="InterPro" id="IPR011611">
    <property type="entry name" value="PfkB_dom"/>
</dbReference>
<dbReference type="Gene3D" id="3.40.1190.20">
    <property type="match status" value="1"/>
</dbReference>
<dbReference type="PANTHER" id="PTHR10584:SF166">
    <property type="entry name" value="RIBOKINASE"/>
    <property type="match status" value="1"/>
</dbReference>
<comment type="caution">
    <text evidence="4">The sequence shown here is derived from an EMBL/GenBank/DDBJ whole genome shotgun (WGS) entry which is preliminary data.</text>
</comment>
<keyword evidence="5" id="KW-1185">Reference proteome</keyword>
<dbReference type="AlphaFoldDB" id="A0A1E5G3H7"/>
<protein>
    <submittedName>
        <fullName evidence="4">Sugar kinase</fullName>
    </submittedName>
</protein>
<dbReference type="SUPFAM" id="SSF53613">
    <property type="entry name" value="Ribokinase-like"/>
    <property type="match status" value="1"/>
</dbReference>
<gene>
    <name evidence="4" type="ORF">BHF68_14415</name>
</gene>
<feature type="domain" description="Carbohydrate kinase PfkB" evidence="3">
    <location>
        <begin position="5"/>
        <end position="296"/>
    </location>
</feature>
<dbReference type="Proteomes" id="UP000094296">
    <property type="component" value="Unassembled WGS sequence"/>
</dbReference>
<evidence type="ECO:0000313" key="4">
    <source>
        <dbReference type="EMBL" id="OEF97637.1"/>
    </source>
</evidence>